<dbReference type="Pfam" id="PF05426">
    <property type="entry name" value="Alginate_lyase"/>
    <property type="match status" value="1"/>
</dbReference>
<dbReference type="Gene3D" id="2.70.98.70">
    <property type="match status" value="1"/>
</dbReference>
<feature type="domain" description="Alginate lyase" evidence="7">
    <location>
        <begin position="62"/>
        <end position="288"/>
    </location>
</feature>
<feature type="signal peptide" evidence="6">
    <location>
        <begin position="1"/>
        <end position="18"/>
    </location>
</feature>
<evidence type="ECO:0000256" key="2">
    <source>
        <dbReference type="ARBA" id="ARBA00022729"/>
    </source>
</evidence>
<dbReference type="Gene3D" id="1.50.10.100">
    <property type="entry name" value="Chondroitin AC/alginate lyase"/>
    <property type="match status" value="1"/>
</dbReference>
<keyword evidence="4" id="KW-0456">Lyase</keyword>
<evidence type="ECO:0000256" key="5">
    <source>
        <dbReference type="SAM" id="MobiDB-lite"/>
    </source>
</evidence>
<dbReference type="GO" id="GO:0016829">
    <property type="term" value="F:lyase activity"/>
    <property type="evidence" value="ECO:0007669"/>
    <property type="project" value="UniProtKB-KW"/>
</dbReference>
<dbReference type="InterPro" id="IPR008929">
    <property type="entry name" value="Chondroitin_lyas"/>
</dbReference>
<protein>
    <recommendedName>
        <fullName evidence="11">Alginate lyase</fullName>
    </recommendedName>
</protein>
<sequence length="723" mass="79291">MIRTSTLALAAMALAACAAETPRTSGLATNQSADQLFVPSVQPTGFDKTLSSAREAVDAAMAAPIAVPVPKDAGGGYTHEKHKDNARLIFNAGALYRFTGEEKYASFVADLLEEYATVYPNWGQHPAKKEQSPGRMFWQNLNESWWLVHAAQGYESIHGTLSEEQREHIEANLLRNMSDFLSEGSPETFNKVHNHGTWATAAVGITGYAIGDDAYVEKALLGLDLSGEGGFLRQMDVLFSPDGYYNEGPYYQRYALMPFVLFAKYIEQNEPEREIFEVRDGILKKAIESTIHQNYGGLFFPINDALKDKGIATTELLHGVAIAYDLTGDPGLLSIAEAQGKFVLTPESKKVADAIAAGKSKPFDYRSMRLLDGQGGTEGALDILRVSDDPDDQALVMKHTSQGLGHGHFDKLGMLYYDNGNEILRDYGAARFLNIEAKYGGHYLPENNLYAKQTIAHNTLVVDETSHFNGKTATGNKFAPELGPFITTTNLQLSSAKTSDAYPGTELSRKTAIIRDAAFARPVIIDIVQAKSSGSHQYDLPFHYNGQLIDTNFEISADSQSRSPLGEKNGYQYIWKTGQAEPVNDLSQLTFLLDDRFYTLSTATPDNTTILLAETGANDPNFNLRREPALVLRAEKVSDASFVTVIESHGEYDPTLEFTVNSHSSVASVSHREETGYDRVDILSKAGQTVTLLLADSNEEFETTDASGNSIKWQGPAHLLNSQ</sequence>
<dbReference type="Pfam" id="PF07940">
    <property type="entry name" value="Hepar_II_III_C"/>
    <property type="match status" value="1"/>
</dbReference>
<dbReference type="AlphaFoldDB" id="A0A918NES8"/>
<evidence type="ECO:0000256" key="4">
    <source>
        <dbReference type="ARBA" id="ARBA00023239"/>
    </source>
</evidence>
<evidence type="ECO:0000256" key="3">
    <source>
        <dbReference type="ARBA" id="ARBA00022764"/>
    </source>
</evidence>
<evidence type="ECO:0000259" key="8">
    <source>
        <dbReference type="Pfam" id="PF07940"/>
    </source>
</evidence>
<dbReference type="GO" id="GO:0042597">
    <property type="term" value="C:periplasmic space"/>
    <property type="evidence" value="ECO:0007669"/>
    <property type="project" value="UniProtKB-SubCell"/>
</dbReference>
<dbReference type="EMBL" id="BMYV01000001">
    <property type="protein sequence ID" value="GGX61832.1"/>
    <property type="molecule type" value="Genomic_DNA"/>
</dbReference>
<accession>A0A918NES8</accession>
<dbReference type="Proteomes" id="UP000600865">
    <property type="component" value="Unassembled WGS sequence"/>
</dbReference>
<proteinExistence type="predicted"/>
<comment type="caution">
    <text evidence="9">The sequence shown here is derived from an EMBL/GenBank/DDBJ whole genome shotgun (WGS) entry which is preliminary data.</text>
</comment>
<reference evidence="9 10" key="1">
    <citation type="journal article" date="2014" name="Int. J. Syst. Evol. Microbiol.">
        <title>Complete genome sequence of Corynebacterium casei LMG S-19264T (=DSM 44701T), isolated from a smear-ripened cheese.</title>
        <authorList>
            <consortium name="US DOE Joint Genome Institute (JGI-PGF)"/>
            <person name="Walter F."/>
            <person name="Albersmeier A."/>
            <person name="Kalinowski J."/>
            <person name="Ruckert C."/>
        </authorList>
    </citation>
    <scope>NUCLEOTIDE SEQUENCE [LARGE SCALE GENOMIC DNA]</scope>
    <source>
        <strain evidence="9 10">KCTC 23968</strain>
    </source>
</reference>
<dbReference type="SUPFAM" id="SSF48230">
    <property type="entry name" value="Chondroitin AC/alginate lyase"/>
    <property type="match status" value="1"/>
</dbReference>
<keyword evidence="10" id="KW-1185">Reference proteome</keyword>
<evidence type="ECO:0008006" key="11">
    <source>
        <dbReference type="Google" id="ProtNLM"/>
    </source>
</evidence>
<dbReference type="PANTHER" id="PTHR39210">
    <property type="entry name" value="HEPARIN-SULFATE LYASE"/>
    <property type="match status" value="1"/>
</dbReference>
<dbReference type="InterPro" id="IPR008397">
    <property type="entry name" value="Alginate_lyase_dom"/>
</dbReference>
<dbReference type="RefSeq" id="WP_189582082.1">
    <property type="nucleotide sequence ID" value="NZ_BMYV01000001.1"/>
</dbReference>
<name>A0A918NES8_9PROT</name>
<keyword evidence="2 6" id="KW-0732">Signal</keyword>
<feature type="chain" id="PRO_5037518166" description="Alginate lyase" evidence="6">
    <location>
        <begin position="19"/>
        <end position="723"/>
    </location>
</feature>
<evidence type="ECO:0000259" key="7">
    <source>
        <dbReference type="Pfam" id="PF05426"/>
    </source>
</evidence>
<feature type="domain" description="Heparinase II/III-like C-terminal" evidence="8">
    <location>
        <begin position="391"/>
        <end position="630"/>
    </location>
</feature>
<feature type="region of interest" description="Disordered" evidence="5">
    <location>
        <begin position="704"/>
        <end position="723"/>
    </location>
</feature>
<organism evidence="9 10">
    <name type="scientific">Litorimonas cladophorae</name>
    <dbReference type="NCBI Taxonomy" id="1220491"/>
    <lineage>
        <taxon>Bacteria</taxon>
        <taxon>Pseudomonadati</taxon>
        <taxon>Pseudomonadota</taxon>
        <taxon>Alphaproteobacteria</taxon>
        <taxon>Maricaulales</taxon>
        <taxon>Robiginitomaculaceae</taxon>
    </lineage>
</organism>
<evidence type="ECO:0000256" key="1">
    <source>
        <dbReference type="ARBA" id="ARBA00004418"/>
    </source>
</evidence>
<evidence type="ECO:0000313" key="10">
    <source>
        <dbReference type="Proteomes" id="UP000600865"/>
    </source>
</evidence>
<dbReference type="PANTHER" id="PTHR39210:SF1">
    <property type="entry name" value="HEPARIN-SULFATE LYASE"/>
    <property type="match status" value="1"/>
</dbReference>
<evidence type="ECO:0000313" key="9">
    <source>
        <dbReference type="EMBL" id="GGX61832.1"/>
    </source>
</evidence>
<evidence type="ECO:0000256" key="6">
    <source>
        <dbReference type="SAM" id="SignalP"/>
    </source>
</evidence>
<dbReference type="InterPro" id="IPR012480">
    <property type="entry name" value="Hepar_II_III_C"/>
</dbReference>
<dbReference type="PROSITE" id="PS51257">
    <property type="entry name" value="PROKAR_LIPOPROTEIN"/>
    <property type="match status" value="1"/>
</dbReference>
<gene>
    <name evidence="9" type="ORF">GCM10011309_09720</name>
</gene>
<keyword evidence="3" id="KW-0574">Periplasm</keyword>
<comment type="subcellular location">
    <subcellularLocation>
        <location evidence="1">Periplasm</location>
    </subcellularLocation>
</comment>